<dbReference type="PROSITE" id="PS50043">
    <property type="entry name" value="HTH_LUXR_2"/>
    <property type="match status" value="1"/>
</dbReference>
<dbReference type="CDD" id="cd17535">
    <property type="entry name" value="REC_NarL-like"/>
    <property type="match status" value="1"/>
</dbReference>
<dbReference type="RefSeq" id="WP_129385047.1">
    <property type="nucleotide sequence ID" value="NZ_CP035494.1"/>
</dbReference>
<dbReference type="SMART" id="SM00421">
    <property type="entry name" value="HTH_LUXR"/>
    <property type="match status" value="1"/>
</dbReference>
<dbReference type="PANTHER" id="PTHR43214">
    <property type="entry name" value="TWO-COMPONENT RESPONSE REGULATOR"/>
    <property type="match status" value="1"/>
</dbReference>
<evidence type="ECO:0000259" key="7">
    <source>
        <dbReference type="PROSITE" id="PS50110"/>
    </source>
</evidence>
<keyword evidence="1 5" id="KW-0597">Phosphoprotein</keyword>
<dbReference type="Pfam" id="PF00072">
    <property type="entry name" value="Response_reg"/>
    <property type="match status" value="1"/>
</dbReference>
<dbReference type="PROSITE" id="PS50110">
    <property type="entry name" value="RESPONSE_REGULATORY"/>
    <property type="match status" value="1"/>
</dbReference>
<dbReference type="KEGG" id="mprt:ET475_00585"/>
<keyword evidence="3" id="KW-0238">DNA-binding</keyword>
<dbReference type="InterPro" id="IPR058245">
    <property type="entry name" value="NreC/VraR/RcsB-like_REC"/>
</dbReference>
<dbReference type="PRINTS" id="PR00038">
    <property type="entry name" value="HTHLUXR"/>
</dbReference>
<proteinExistence type="predicted"/>
<gene>
    <name evidence="8" type="ORF">ET475_00585</name>
</gene>
<evidence type="ECO:0000256" key="5">
    <source>
        <dbReference type="PROSITE-ProRule" id="PRU00169"/>
    </source>
</evidence>
<protein>
    <submittedName>
        <fullName evidence="8">Response regulator transcription factor</fullName>
    </submittedName>
</protein>
<dbReference type="PROSITE" id="PS00622">
    <property type="entry name" value="HTH_LUXR_1"/>
    <property type="match status" value="1"/>
</dbReference>
<name>A0A4P6EEZ0_9MICO</name>
<dbReference type="GO" id="GO:0006355">
    <property type="term" value="P:regulation of DNA-templated transcription"/>
    <property type="evidence" value="ECO:0007669"/>
    <property type="project" value="InterPro"/>
</dbReference>
<dbReference type="CDD" id="cd06170">
    <property type="entry name" value="LuxR_C_like"/>
    <property type="match status" value="1"/>
</dbReference>
<dbReference type="Proteomes" id="UP000293995">
    <property type="component" value="Chromosome"/>
</dbReference>
<dbReference type="InterPro" id="IPR001789">
    <property type="entry name" value="Sig_transdc_resp-reg_receiver"/>
</dbReference>
<dbReference type="GO" id="GO:0000160">
    <property type="term" value="P:phosphorelay signal transduction system"/>
    <property type="evidence" value="ECO:0007669"/>
    <property type="project" value="InterPro"/>
</dbReference>
<dbReference type="InterPro" id="IPR016032">
    <property type="entry name" value="Sig_transdc_resp-reg_C-effctor"/>
</dbReference>
<feature type="modified residue" description="4-aspartylphosphate" evidence="5">
    <location>
        <position position="54"/>
    </location>
</feature>
<dbReference type="AlphaFoldDB" id="A0A4P6EEZ0"/>
<dbReference type="Pfam" id="PF00196">
    <property type="entry name" value="GerE"/>
    <property type="match status" value="1"/>
</dbReference>
<dbReference type="OrthoDB" id="9808843at2"/>
<evidence type="ECO:0000259" key="6">
    <source>
        <dbReference type="PROSITE" id="PS50043"/>
    </source>
</evidence>
<evidence type="ECO:0000313" key="8">
    <source>
        <dbReference type="EMBL" id="QAY58647.1"/>
    </source>
</evidence>
<dbReference type="InterPro" id="IPR039420">
    <property type="entry name" value="WalR-like"/>
</dbReference>
<dbReference type="EMBL" id="CP035494">
    <property type="protein sequence ID" value="QAY58647.1"/>
    <property type="molecule type" value="Genomic_DNA"/>
</dbReference>
<dbReference type="InterPro" id="IPR011006">
    <property type="entry name" value="CheY-like_superfamily"/>
</dbReference>
<dbReference type="Gene3D" id="3.40.50.2300">
    <property type="match status" value="1"/>
</dbReference>
<evidence type="ECO:0000256" key="3">
    <source>
        <dbReference type="ARBA" id="ARBA00023125"/>
    </source>
</evidence>
<keyword evidence="4" id="KW-0804">Transcription</keyword>
<keyword evidence="2" id="KW-0805">Transcription regulation</keyword>
<evidence type="ECO:0000313" key="9">
    <source>
        <dbReference type="Proteomes" id="UP000293995"/>
    </source>
</evidence>
<feature type="domain" description="Response regulatory" evidence="7">
    <location>
        <begin position="3"/>
        <end position="119"/>
    </location>
</feature>
<keyword evidence="9" id="KW-1185">Reference proteome</keyword>
<dbReference type="InterPro" id="IPR000792">
    <property type="entry name" value="Tscrpt_reg_LuxR_C"/>
</dbReference>
<organism evidence="8 9">
    <name type="scientific">Microbacterium protaetiae</name>
    <dbReference type="NCBI Taxonomy" id="2509458"/>
    <lineage>
        <taxon>Bacteria</taxon>
        <taxon>Bacillati</taxon>
        <taxon>Actinomycetota</taxon>
        <taxon>Actinomycetes</taxon>
        <taxon>Micrococcales</taxon>
        <taxon>Microbacteriaceae</taxon>
        <taxon>Microbacterium</taxon>
    </lineage>
</organism>
<dbReference type="SMART" id="SM00448">
    <property type="entry name" value="REC"/>
    <property type="match status" value="1"/>
</dbReference>
<evidence type="ECO:0000256" key="1">
    <source>
        <dbReference type="ARBA" id="ARBA00022553"/>
    </source>
</evidence>
<accession>A0A4P6EEZ0</accession>
<dbReference type="PANTHER" id="PTHR43214:SF24">
    <property type="entry name" value="TRANSCRIPTIONAL REGULATORY PROTEIN NARL-RELATED"/>
    <property type="match status" value="1"/>
</dbReference>
<dbReference type="SUPFAM" id="SSF46894">
    <property type="entry name" value="C-terminal effector domain of the bipartite response regulators"/>
    <property type="match status" value="1"/>
</dbReference>
<evidence type="ECO:0000256" key="2">
    <source>
        <dbReference type="ARBA" id="ARBA00023015"/>
    </source>
</evidence>
<dbReference type="SUPFAM" id="SSF52172">
    <property type="entry name" value="CheY-like"/>
    <property type="match status" value="1"/>
</dbReference>
<dbReference type="GO" id="GO:0003677">
    <property type="term" value="F:DNA binding"/>
    <property type="evidence" value="ECO:0007669"/>
    <property type="project" value="UniProtKB-KW"/>
</dbReference>
<reference evidence="8 9" key="1">
    <citation type="submission" date="2019-01" db="EMBL/GenBank/DDBJ databases">
        <title>Genome sequencing of strain DFW100M-13.</title>
        <authorList>
            <person name="Heo J."/>
            <person name="Kim S.-J."/>
            <person name="Kim J.-S."/>
            <person name="Hong S.-B."/>
            <person name="Kwon S.-W."/>
        </authorList>
    </citation>
    <scope>NUCLEOTIDE SEQUENCE [LARGE SCALE GENOMIC DNA]</scope>
    <source>
        <strain evidence="8 9">DFW100M-13</strain>
    </source>
</reference>
<evidence type="ECO:0000256" key="4">
    <source>
        <dbReference type="ARBA" id="ARBA00023163"/>
    </source>
</evidence>
<feature type="domain" description="HTH luxR-type" evidence="6">
    <location>
        <begin position="147"/>
        <end position="212"/>
    </location>
</feature>
<sequence length="218" mass="23743">MTRVLIADDQELVRTGFRLILDLEPDMEVVGEAADGAACVRAVAREDPDVVLMDVRMPQLDGIQATRALTAAGSRARVLVLTTFDLDEYVYEALRAGAVGFLLKDAPREQLVSAIRQAAVGEALLAPSVTRRLIERFVDGAPTDTVLRGRIEALSAREREVLTLVAQGMSNAEIARTLFIGDATVKTHIARMLAKLGARDRVQAIVMAYESRFVTPRA</sequence>